<dbReference type="InterPro" id="IPR010110">
    <property type="entry name" value="Shikimate_DH_AroM-type"/>
</dbReference>
<dbReference type="GeneID" id="55990462"/>
<dbReference type="SUPFAM" id="SSF51569">
    <property type="entry name" value="Aldolase"/>
    <property type="match status" value="1"/>
</dbReference>
<evidence type="ECO:0000259" key="3">
    <source>
        <dbReference type="Pfam" id="PF08501"/>
    </source>
</evidence>
<dbReference type="GO" id="GO:0005737">
    <property type="term" value="C:cytoplasm"/>
    <property type="evidence" value="ECO:0007669"/>
    <property type="project" value="InterPro"/>
</dbReference>
<dbReference type="InterPro" id="IPR006151">
    <property type="entry name" value="Shikm_DH/Glu-tRNA_Rdtase"/>
</dbReference>
<dbReference type="InterPro" id="IPR036291">
    <property type="entry name" value="NAD(P)-bd_dom_sf"/>
</dbReference>
<evidence type="ECO:0000313" key="6">
    <source>
        <dbReference type="Proteomes" id="UP000509510"/>
    </source>
</evidence>
<dbReference type="InterPro" id="IPR046346">
    <property type="entry name" value="Aminoacid_DH-like_N_sf"/>
</dbReference>
<dbReference type="Proteomes" id="UP000509510">
    <property type="component" value="Chromosome II"/>
</dbReference>
<dbReference type="InterPro" id="IPR001381">
    <property type="entry name" value="DHquinase_I"/>
</dbReference>
<dbReference type="UniPathway" id="UPA00053">
    <property type="reaction ID" value="UER00087"/>
</dbReference>
<feature type="domain" description="SDH C-terminal" evidence="4">
    <location>
        <begin position="501"/>
        <end position="530"/>
    </location>
</feature>
<dbReference type="PANTHER" id="PTHR21089">
    <property type="entry name" value="SHIKIMATE DEHYDROGENASE"/>
    <property type="match status" value="1"/>
</dbReference>
<gene>
    <name evidence="5" type="ORF">TRUGW13939_02956</name>
</gene>
<dbReference type="Gene3D" id="3.40.50.720">
    <property type="entry name" value="NAD(P)-binding Rossmann-like Domain"/>
    <property type="match status" value="1"/>
</dbReference>
<reference evidence="6" key="1">
    <citation type="submission" date="2020-06" db="EMBL/GenBank/DDBJ databases">
        <title>A chromosome-scale genome assembly of Talaromyces rugulosus W13939.</title>
        <authorList>
            <person name="Wang B."/>
            <person name="Guo L."/>
            <person name="Ye K."/>
            <person name="Wang L."/>
        </authorList>
    </citation>
    <scope>NUCLEOTIDE SEQUENCE [LARGE SCALE GENOMIC DNA]</scope>
    <source>
        <strain evidence="6">W13939</strain>
    </source>
</reference>
<dbReference type="Pfam" id="PF18317">
    <property type="entry name" value="SDH_C"/>
    <property type="match status" value="1"/>
</dbReference>
<dbReference type="OrthoDB" id="204377at2759"/>
<evidence type="ECO:0000259" key="4">
    <source>
        <dbReference type="Pfam" id="PF18317"/>
    </source>
</evidence>
<accession>A0A7H8QPH1</accession>
<dbReference type="RefSeq" id="XP_035342035.1">
    <property type="nucleotide sequence ID" value="XM_035486142.1"/>
</dbReference>
<dbReference type="PROSITE" id="PS01028">
    <property type="entry name" value="DEHYDROQUINASE_I"/>
    <property type="match status" value="1"/>
</dbReference>
<dbReference type="GO" id="GO:0019632">
    <property type="term" value="P:shikimate metabolic process"/>
    <property type="evidence" value="ECO:0007669"/>
    <property type="project" value="TreeGrafter"/>
</dbReference>
<dbReference type="InterPro" id="IPR022893">
    <property type="entry name" value="Shikimate_DH_fam"/>
</dbReference>
<evidence type="ECO:0000313" key="5">
    <source>
        <dbReference type="EMBL" id="QKX55857.1"/>
    </source>
</evidence>
<dbReference type="GO" id="GO:0004764">
    <property type="term" value="F:shikimate 3-dehydrogenase (NADP+) activity"/>
    <property type="evidence" value="ECO:0007669"/>
    <property type="project" value="InterPro"/>
</dbReference>
<evidence type="ECO:0000259" key="2">
    <source>
        <dbReference type="Pfam" id="PF01488"/>
    </source>
</evidence>
<dbReference type="CDD" id="cd01065">
    <property type="entry name" value="NAD_bind_Shikimate_DH"/>
    <property type="match status" value="1"/>
</dbReference>
<dbReference type="Gene3D" id="3.20.20.70">
    <property type="entry name" value="Aldolase class I"/>
    <property type="match status" value="1"/>
</dbReference>
<dbReference type="InterPro" id="IPR041121">
    <property type="entry name" value="SDH_C"/>
</dbReference>
<dbReference type="SUPFAM" id="SSF51735">
    <property type="entry name" value="NAD(P)-binding Rossmann-fold domains"/>
    <property type="match status" value="1"/>
</dbReference>
<dbReference type="GO" id="GO:0009423">
    <property type="term" value="P:chorismate biosynthetic process"/>
    <property type="evidence" value="ECO:0007669"/>
    <property type="project" value="UniProtKB-UniPathway"/>
</dbReference>
<dbReference type="InterPro" id="IPR013785">
    <property type="entry name" value="Aldolase_TIM"/>
</dbReference>
<keyword evidence="6" id="KW-1185">Reference proteome</keyword>
<dbReference type="SUPFAM" id="SSF53223">
    <property type="entry name" value="Aminoacid dehydrogenase-like, N-terminal domain"/>
    <property type="match status" value="1"/>
</dbReference>
<name>A0A7H8QPH1_TALRU</name>
<dbReference type="EMBL" id="CP055899">
    <property type="protein sequence ID" value="QKX55857.1"/>
    <property type="molecule type" value="Genomic_DNA"/>
</dbReference>
<dbReference type="NCBIfam" id="TIGR01093">
    <property type="entry name" value="aroD"/>
    <property type="match status" value="1"/>
</dbReference>
<evidence type="ECO:0000256" key="1">
    <source>
        <dbReference type="ARBA" id="ARBA00023239"/>
    </source>
</evidence>
<proteinExistence type="predicted"/>
<feature type="domain" description="Shikimate dehydrogenase substrate binding N-terminal" evidence="3">
    <location>
        <begin position="263"/>
        <end position="344"/>
    </location>
</feature>
<dbReference type="Pfam" id="PF01487">
    <property type="entry name" value="DHquinase_I"/>
    <property type="match status" value="1"/>
</dbReference>
<dbReference type="NCBIfam" id="TIGR01809">
    <property type="entry name" value="Shik-DH-AROM"/>
    <property type="match status" value="1"/>
</dbReference>
<feature type="domain" description="Quinate/shikimate 5-dehydrogenase/glutamyl-tRNA reductase" evidence="2">
    <location>
        <begin position="383"/>
        <end position="453"/>
    </location>
</feature>
<dbReference type="AlphaFoldDB" id="A0A7H8QPH1"/>
<dbReference type="InterPro" id="IPR018508">
    <property type="entry name" value="3-dehydroquinate_DH_AS"/>
</dbReference>
<dbReference type="CDD" id="cd00502">
    <property type="entry name" value="DHQase_I"/>
    <property type="match status" value="1"/>
</dbReference>
<dbReference type="Pfam" id="PF08501">
    <property type="entry name" value="Shikimate_dh_N"/>
    <property type="match status" value="1"/>
</dbReference>
<organism evidence="5 6">
    <name type="scientific">Talaromyces rugulosus</name>
    <name type="common">Penicillium rugulosum</name>
    <dbReference type="NCBI Taxonomy" id="121627"/>
    <lineage>
        <taxon>Eukaryota</taxon>
        <taxon>Fungi</taxon>
        <taxon>Dikarya</taxon>
        <taxon>Ascomycota</taxon>
        <taxon>Pezizomycotina</taxon>
        <taxon>Eurotiomycetes</taxon>
        <taxon>Eurotiomycetidae</taxon>
        <taxon>Eurotiales</taxon>
        <taxon>Trichocomaceae</taxon>
        <taxon>Talaromyces</taxon>
        <taxon>Talaromyces sect. Islandici</taxon>
    </lineage>
</organism>
<protein>
    <submittedName>
        <fullName evidence="5">Uncharacterized protein</fullName>
    </submittedName>
</protein>
<keyword evidence="1" id="KW-0456">Lyase</keyword>
<dbReference type="Pfam" id="PF01488">
    <property type="entry name" value="Shikimate_DH"/>
    <property type="match status" value="1"/>
</dbReference>
<dbReference type="GO" id="GO:0003855">
    <property type="term" value="F:3-dehydroquinate dehydratase activity"/>
    <property type="evidence" value="ECO:0007669"/>
    <property type="project" value="InterPro"/>
</dbReference>
<dbReference type="Gene3D" id="3.40.50.10860">
    <property type="entry name" value="Leucine Dehydrogenase, chain A, domain 1"/>
    <property type="match status" value="1"/>
</dbReference>
<sequence length="537" mass="57663">MAVNGLPSPDVLSANYAAGRQSCVICLAHQDLTELGTTILKRASYGAAVSELRVDQLKTHGGGIASAEYVSSQIRYLRETTGLPILFTIRTVSQGGKFPDNSADDALHLMLVAVKEACEYIDVELTWPKAVISGIVSQKGNSKIIASYHNWTKGISWSGSLLKDSYEGANRFGDIIKLSITSTYLSDNHELALFIRDHQKQSTKPLIAVGMGAHGQLSRVLSPISMATHPLLPTATAPGQMSVARINEVLHLIGRIPKKKMFIIGHNISHSLSPTIHNAGFAELGLPHHYSIHQAPQIDESVEKILKDPDFGGASVTYPHKLNIQPFLDSISENAVSMGAVNTVVVGQSADKPDQRILIGENTDWVGIRNCIKGSPVTLDSSSTPLVIGAGGAARAALYALQRLGISNVTVVNRSKERAEGLASSFTTLNISILTSLQQVDAPVSCIVACIPADDITEDDIPSKLFVSGKPGILVEMAYRPNVTALMKAVRRLGSWSVSNGVEVLREQAYAQFELWTGYRAPVLAIEEALISAASYL</sequence>
<dbReference type="FunFam" id="3.20.20.70:FF:000135">
    <property type="entry name" value="Pentafunctional AROM polypeptide"/>
    <property type="match status" value="1"/>
</dbReference>
<dbReference type="KEGG" id="trg:TRUGW13939_02956"/>
<dbReference type="PANTHER" id="PTHR21089:SF1">
    <property type="entry name" value="BIFUNCTIONAL 3-DEHYDROQUINATE DEHYDRATASE_SHIKIMATE DEHYDROGENASE, CHLOROPLASTIC"/>
    <property type="match status" value="1"/>
</dbReference>
<dbReference type="InterPro" id="IPR013708">
    <property type="entry name" value="Shikimate_DH-bd_N"/>
</dbReference>